<reference evidence="2 3" key="1">
    <citation type="journal article" date="2018" name="Front. Plant Sci.">
        <title>Red Clover (Trifolium pratense) and Zigzag Clover (T. medium) - A Picture of Genomic Similarities and Differences.</title>
        <authorList>
            <person name="Dluhosova J."/>
            <person name="Istvanek J."/>
            <person name="Nedelnik J."/>
            <person name="Repkova J."/>
        </authorList>
    </citation>
    <scope>NUCLEOTIDE SEQUENCE [LARGE SCALE GENOMIC DNA]</scope>
    <source>
        <strain evidence="3">cv. 10/8</strain>
        <tissue evidence="2">Leaf</tissue>
    </source>
</reference>
<keyword evidence="3" id="KW-1185">Reference proteome</keyword>
<feature type="non-terminal residue" evidence="2">
    <location>
        <position position="1"/>
    </location>
</feature>
<organism evidence="2 3">
    <name type="scientific">Trifolium medium</name>
    <dbReference type="NCBI Taxonomy" id="97028"/>
    <lineage>
        <taxon>Eukaryota</taxon>
        <taxon>Viridiplantae</taxon>
        <taxon>Streptophyta</taxon>
        <taxon>Embryophyta</taxon>
        <taxon>Tracheophyta</taxon>
        <taxon>Spermatophyta</taxon>
        <taxon>Magnoliopsida</taxon>
        <taxon>eudicotyledons</taxon>
        <taxon>Gunneridae</taxon>
        <taxon>Pentapetalae</taxon>
        <taxon>rosids</taxon>
        <taxon>fabids</taxon>
        <taxon>Fabales</taxon>
        <taxon>Fabaceae</taxon>
        <taxon>Papilionoideae</taxon>
        <taxon>50 kb inversion clade</taxon>
        <taxon>NPAAA clade</taxon>
        <taxon>Hologalegina</taxon>
        <taxon>IRL clade</taxon>
        <taxon>Trifolieae</taxon>
        <taxon>Trifolium</taxon>
    </lineage>
</organism>
<name>A0A392M5I1_9FABA</name>
<dbReference type="PANTHER" id="PTHR33116:SF78">
    <property type="entry name" value="OS12G0587133 PROTEIN"/>
    <property type="match status" value="1"/>
</dbReference>
<dbReference type="AlphaFoldDB" id="A0A392M5I1"/>
<gene>
    <name evidence="2" type="ORF">A2U01_0003146</name>
</gene>
<keyword evidence="2" id="KW-0808">Transferase</keyword>
<evidence type="ECO:0000313" key="3">
    <source>
        <dbReference type="Proteomes" id="UP000265520"/>
    </source>
</evidence>
<comment type="caution">
    <text evidence="2">The sequence shown here is derived from an EMBL/GenBank/DDBJ whole genome shotgun (WGS) entry which is preliminary data.</text>
</comment>
<dbReference type="Proteomes" id="UP000265520">
    <property type="component" value="Unassembled WGS sequence"/>
</dbReference>
<dbReference type="Pfam" id="PF13966">
    <property type="entry name" value="zf-RVT"/>
    <property type="match status" value="1"/>
</dbReference>
<proteinExistence type="predicted"/>
<dbReference type="GO" id="GO:0003964">
    <property type="term" value="F:RNA-directed DNA polymerase activity"/>
    <property type="evidence" value="ECO:0007669"/>
    <property type="project" value="UniProtKB-KW"/>
</dbReference>
<dbReference type="EMBL" id="LXQA010003546">
    <property type="protein sequence ID" value="MCH82343.1"/>
    <property type="molecule type" value="Genomic_DNA"/>
</dbReference>
<dbReference type="PANTHER" id="PTHR33116">
    <property type="entry name" value="REVERSE TRANSCRIPTASE ZINC-BINDING DOMAIN-CONTAINING PROTEIN-RELATED-RELATED"/>
    <property type="match status" value="1"/>
</dbReference>
<dbReference type="InterPro" id="IPR026960">
    <property type="entry name" value="RVT-Znf"/>
</dbReference>
<evidence type="ECO:0000259" key="1">
    <source>
        <dbReference type="Pfam" id="PF13966"/>
    </source>
</evidence>
<keyword evidence="2" id="KW-0548">Nucleotidyltransferase</keyword>
<evidence type="ECO:0000313" key="2">
    <source>
        <dbReference type="EMBL" id="MCH82343.1"/>
    </source>
</evidence>
<feature type="domain" description="Reverse transcriptase zinc-binding" evidence="1">
    <location>
        <begin position="292"/>
        <end position="362"/>
    </location>
</feature>
<sequence length="465" mass="54472">NHVPVPVPRTETYCEPGNYGRRGQIPFKYLGLSVGANPRKLATWEPMLNVIRGRLGAWGNKYVSLGGRIVLINAVLSDIPIFYLSYLKMPVRVWKEVVKIQRRFLWGGLSKRHGICWVKWDDVCKPKKEGGLGIRDLRVTNLSLLAKWRWKLLASDSEVWKDVILSKYGMASIGIGNLCDYEASRLDSEWWTDICSLDKESRCFADAVEKKVGDGNITRFWTDIWLGNQSLRQRFPRMYGISTQKENTIKNMGRWDGNTWRWELHWRRNFFEWEEPIKLELFVRHVMEPLEQFVFAKIWKCAAPSKVCAFSWQLLLDRNPSKDNLRKRRILQEHQTNCVICGSGVETTLHLFLHCACASKVWYQIMSWLGLIVIVPHNLITSFGMLVGCGKDKRDKECLTLIWNALMWVIWKFRDDCVFNNKDVIIEDLVDQVKLLSWTWFIGKTAKGPCLLYEWRWSPFDCFHR</sequence>
<keyword evidence="2" id="KW-0695">RNA-directed DNA polymerase</keyword>
<protein>
    <submittedName>
        <fullName evidence="2">LINE-1 reverse transcriptase like</fullName>
    </submittedName>
</protein>
<accession>A0A392M5I1</accession>